<evidence type="ECO:0000313" key="1">
    <source>
        <dbReference type="EMBL" id="MBD1381948.1"/>
    </source>
</evidence>
<dbReference type="Proteomes" id="UP000626844">
    <property type="component" value="Unassembled WGS sequence"/>
</dbReference>
<proteinExistence type="predicted"/>
<keyword evidence="2" id="KW-1185">Reference proteome</keyword>
<organism evidence="1 2">
    <name type="scientific">Metabacillus arenae</name>
    <dbReference type="NCBI Taxonomy" id="2771434"/>
    <lineage>
        <taxon>Bacteria</taxon>
        <taxon>Bacillati</taxon>
        <taxon>Bacillota</taxon>
        <taxon>Bacilli</taxon>
        <taxon>Bacillales</taxon>
        <taxon>Bacillaceae</taxon>
        <taxon>Metabacillus</taxon>
    </lineage>
</organism>
<dbReference type="RefSeq" id="WP_191159659.1">
    <property type="nucleotide sequence ID" value="NZ_JACXAI010000023.1"/>
</dbReference>
<sequence length="124" mass="14148">MSKTYTDYDNKIVLTIPDEFIDVKTGESHLVSKKIEEQIEYHSENSTLGHLLLSALHYYLNPGSSNRAKTDQILHELSVIKMIMEQGNFQLNHSPKLNRQKENKSTKNAVDIKEVEDVLESFGG</sequence>
<name>A0A926RXJ5_9BACI</name>
<comment type="caution">
    <text evidence="1">The sequence shown here is derived from an EMBL/GenBank/DDBJ whole genome shotgun (WGS) entry which is preliminary data.</text>
</comment>
<accession>A0A926RXJ5</accession>
<dbReference type="AlphaFoldDB" id="A0A926RXJ5"/>
<evidence type="ECO:0000313" key="2">
    <source>
        <dbReference type="Proteomes" id="UP000626844"/>
    </source>
</evidence>
<dbReference type="EMBL" id="JACXAI010000023">
    <property type="protein sequence ID" value="MBD1381948.1"/>
    <property type="molecule type" value="Genomic_DNA"/>
</dbReference>
<gene>
    <name evidence="1" type="ORF">IC621_17095</name>
</gene>
<reference evidence="1" key="1">
    <citation type="submission" date="2020-09" db="EMBL/GenBank/DDBJ databases">
        <title>A novel bacterium of genus Bacillus, isolated from South China Sea.</title>
        <authorList>
            <person name="Huang H."/>
            <person name="Mo K."/>
            <person name="Hu Y."/>
        </authorList>
    </citation>
    <scope>NUCLEOTIDE SEQUENCE</scope>
    <source>
        <strain evidence="1">IB182487</strain>
    </source>
</reference>
<protein>
    <submittedName>
        <fullName evidence="1">Uncharacterized protein</fullName>
    </submittedName>
</protein>